<protein>
    <submittedName>
        <fullName evidence="3">DUF1624 domain-containing protein</fullName>
    </submittedName>
</protein>
<dbReference type="RefSeq" id="WP_143919150.1">
    <property type="nucleotide sequence ID" value="NZ_CANMIK010000123.1"/>
</dbReference>
<organism evidence="3 4">
    <name type="scientific">Aquimarina algiphila</name>
    <dbReference type="NCBI Taxonomy" id="2047982"/>
    <lineage>
        <taxon>Bacteria</taxon>
        <taxon>Pseudomonadati</taxon>
        <taxon>Bacteroidota</taxon>
        <taxon>Flavobacteriia</taxon>
        <taxon>Flavobacteriales</taxon>
        <taxon>Flavobacteriaceae</taxon>
        <taxon>Aquimarina</taxon>
    </lineage>
</organism>
<keyword evidence="1" id="KW-1133">Transmembrane helix</keyword>
<dbReference type="OrthoDB" id="508112at2"/>
<reference evidence="3 4" key="1">
    <citation type="submission" date="2019-07" db="EMBL/GenBank/DDBJ databases">
        <title>The draft genome sequence of Aquimarina algiphila M91.</title>
        <authorList>
            <person name="Meng X."/>
        </authorList>
    </citation>
    <scope>NUCLEOTIDE SEQUENCE [LARGE SCALE GENOMIC DNA]</scope>
    <source>
        <strain evidence="3 4">M91</strain>
    </source>
</reference>
<feature type="transmembrane region" description="Helical" evidence="1">
    <location>
        <begin position="274"/>
        <end position="292"/>
    </location>
</feature>
<feature type="transmembrane region" description="Helical" evidence="1">
    <location>
        <begin position="117"/>
        <end position="136"/>
    </location>
</feature>
<dbReference type="EMBL" id="VLNR01000131">
    <property type="protein sequence ID" value="TSE03002.1"/>
    <property type="molecule type" value="Genomic_DNA"/>
</dbReference>
<evidence type="ECO:0000256" key="1">
    <source>
        <dbReference type="SAM" id="Phobius"/>
    </source>
</evidence>
<feature type="domain" description="Heparan-alpha-glucosaminide N-acetyltransferase catalytic" evidence="2">
    <location>
        <begin position="9"/>
        <end position="236"/>
    </location>
</feature>
<feature type="transmembrane region" description="Helical" evidence="1">
    <location>
        <begin position="312"/>
        <end position="332"/>
    </location>
</feature>
<feature type="transmembrane region" description="Helical" evidence="1">
    <location>
        <begin position="344"/>
        <end position="361"/>
    </location>
</feature>
<dbReference type="PANTHER" id="PTHR40407">
    <property type="entry name" value="MEMBRANE PROTEIN-LIKE PROTEIN"/>
    <property type="match status" value="1"/>
</dbReference>
<name>A0A554VAD8_9FLAO</name>
<feature type="transmembrane region" description="Helical" evidence="1">
    <location>
        <begin position="196"/>
        <end position="213"/>
    </location>
</feature>
<feature type="transmembrane region" description="Helical" evidence="1">
    <location>
        <begin position="225"/>
        <end position="243"/>
    </location>
</feature>
<dbReference type="AlphaFoldDB" id="A0A554VAD8"/>
<keyword evidence="4" id="KW-1185">Reference proteome</keyword>
<keyword evidence="1" id="KW-0812">Transmembrane</keyword>
<accession>A0A554VAD8</accession>
<proteinExistence type="predicted"/>
<feature type="transmembrane region" description="Helical" evidence="1">
    <location>
        <begin position="57"/>
        <end position="78"/>
    </location>
</feature>
<evidence type="ECO:0000313" key="4">
    <source>
        <dbReference type="Proteomes" id="UP000318833"/>
    </source>
</evidence>
<evidence type="ECO:0000313" key="3">
    <source>
        <dbReference type="EMBL" id="TSE03002.1"/>
    </source>
</evidence>
<dbReference type="Proteomes" id="UP000318833">
    <property type="component" value="Unassembled WGS sequence"/>
</dbReference>
<gene>
    <name evidence="3" type="ORF">FOF46_30235</name>
</gene>
<dbReference type="PANTHER" id="PTHR40407:SF1">
    <property type="entry name" value="HEPARAN-ALPHA-GLUCOSAMINIDE N-ACETYLTRANSFERASE CATALYTIC DOMAIN-CONTAINING PROTEIN"/>
    <property type="match status" value="1"/>
</dbReference>
<dbReference type="Pfam" id="PF07786">
    <property type="entry name" value="HGSNAT_cat"/>
    <property type="match status" value="1"/>
</dbReference>
<feature type="transmembrane region" description="Helical" evidence="1">
    <location>
        <begin position="143"/>
        <end position="163"/>
    </location>
</feature>
<comment type="caution">
    <text evidence="3">The sequence shown here is derived from an EMBL/GenBank/DDBJ whole genome shotgun (WGS) entry which is preliminary data.</text>
</comment>
<evidence type="ECO:0000259" key="2">
    <source>
        <dbReference type="Pfam" id="PF07786"/>
    </source>
</evidence>
<feature type="transmembrane region" description="Helical" evidence="1">
    <location>
        <begin position="90"/>
        <end position="111"/>
    </location>
</feature>
<dbReference type="InterPro" id="IPR012429">
    <property type="entry name" value="HGSNAT_cat"/>
</dbReference>
<keyword evidence="1" id="KW-0472">Membrane</keyword>
<sequence>MENKKRTPRIASIDMLRGFVMLIMLVDHVREHFFTHHRVVDPMVIEETGSGLFFTRLLAHLCAPVFVFLTGLSVWLYSNPKDKPSRSATAFLLKRGLFLILLEITLINFSWSASYNTLYLQVIWAIGICMICLALLSKLPRIWIGVLGFIIVFGHNLLTPITFDTTELGYNFWTILHDRGYLVTDSFIDIRVSYPVLPWVGVILFGYFTGPLYHHHMVAARRQKILVFLGLSTLTLLLILRGWNIYGETLPWETQNSVLKSVMSFLNYTKYPPSLHFLLFTLGIGFLLLSYFERINGRFSQVLKVYGAAPMFFYIIHLYVLLVFHAILIFTINKGEVIQVSHVYQLWLISIIVSVLLYFPTKRFSNFKRLSTSKLIKYF</sequence>